<feature type="region of interest" description="Disordered" evidence="1">
    <location>
        <begin position="307"/>
        <end position="337"/>
    </location>
</feature>
<comment type="caution">
    <text evidence="2">The sequence shown here is derived from an EMBL/GenBank/DDBJ whole genome shotgun (WGS) entry which is preliminary data.</text>
</comment>
<evidence type="ECO:0000256" key="1">
    <source>
        <dbReference type="SAM" id="MobiDB-lite"/>
    </source>
</evidence>
<feature type="compositionally biased region" description="Polar residues" evidence="1">
    <location>
        <begin position="79"/>
        <end position="88"/>
    </location>
</feature>
<dbReference type="EMBL" id="JAFIMR010000002">
    <property type="protein sequence ID" value="KAI1880923.1"/>
    <property type="molecule type" value="Genomic_DNA"/>
</dbReference>
<feature type="region of interest" description="Disordered" evidence="1">
    <location>
        <begin position="622"/>
        <end position="642"/>
    </location>
</feature>
<name>A0A9P9WX56_9PEZI</name>
<feature type="compositionally biased region" description="Polar residues" evidence="1">
    <location>
        <begin position="396"/>
        <end position="409"/>
    </location>
</feature>
<feature type="region of interest" description="Disordered" evidence="1">
    <location>
        <begin position="452"/>
        <end position="548"/>
    </location>
</feature>
<gene>
    <name evidence="2" type="ORF">JX265_001163</name>
</gene>
<sequence>MFLHSGASLHGHEYSKRDRTTPATGHAAPRRNPLLRSSFGTPLSRPSPSVESPSTSPSAGTTGRTLKRLRPVSDHRYAYTQSPTTTPESVVRFLEPKDGLVPATKADAMSEDEASSIVDVSDSDISRAASSTRQRGRRSTKKCTSYLLAQAPPSLGKKQRFLHIRPKLLLQLQQLSADQRPRPTVDVYTSLGIANTSIAAHLCKRFPRLARIKKEVGIQDVLLVKSENYDATTFDSDSDGDEDNIKSRDLVAILSPLRGQDKAEIALPNGNVWVAAPRVNGSSLSYEFTNVDENGHVITARWVRRQVTSTSPPTTTSPTMPPTPPISTPVSPTSGPLSFPFPPSSPPLEHKFTFSIVDPDCRRHPIMATLKPSALEIQDAYTTVSQSAGRFPPTSPQLGSPESPNSENKASPVRRTRRVEEWQKEFIQISALWVALRHGWVPQFRPADFIPQSANTGTKAADARGPTHNRSRSYTTGAEPPRMSRDLTGRRRNPSPSLREEGAFSPGILPRRATSTGAAKMQRLMTQRLSEAPEGSETGSIRSKGRRVLSSDWNGSVANRHTVTSIADVVGRQPLEELSGLDQMVIKTPASKPGRRAVSEVFTTNPLHPSPLDKNHAQRQDMLTHPQPPTAGTDLPVPDGRRHHRWNRVSQWFSKLRSR</sequence>
<organism evidence="2 3">
    <name type="scientific">Neoarthrinium moseri</name>
    <dbReference type="NCBI Taxonomy" id="1658444"/>
    <lineage>
        <taxon>Eukaryota</taxon>
        <taxon>Fungi</taxon>
        <taxon>Dikarya</taxon>
        <taxon>Ascomycota</taxon>
        <taxon>Pezizomycotina</taxon>
        <taxon>Sordariomycetes</taxon>
        <taxon>Xylariomycetidae</taxon>
        <taxon>Amphisphaeriales</taxon>
        <taxon>Apiosporaceae</taxon>
        <taxon>Neoarthrinium</taxon>
    </lineage>
</organism>
<feature type="compositionally biased region" description="Low complexity" evidence="1">
    <location>
        <begin position="308"/>
        <end position="318"/>
    </location>
</feature>
<feature type="compositionally biased region" description="Low complexity" evidence="1">
    <location>
        <begin position="42"/>
        <end position="64"/>
    </location>
</feature>
<protein>
    <submittedName>
        <fullName evidence="2">Uncharacterized protein</fullName>
    </submittedName>
</protein>
<feature type="compositionally biased region" description="Basic and acidic residues" evidence="1">
    <location>
        <begin position="10"/>
        <end position="20"/>
    </location>
</feature>
<dbReference type="AlphaFoldDB" id="A0A9P9WX56"/>
<reference evidence="2" key="1">
    <citation type="submission" date="2021-03" db="EMBL/GenBank/DDBJ databases">
        <title>Revisited historic fungal species revealed as producer of novel bioactive compounds through whole genome sequencing and comparative genomics.</title>
        <authorList>
            <person name="Vignolle G.A."/>
            <person name="Hochenegger N."/>
            <person name="Mach R.L."/>
            <person name="Mach-Aigner A.R."/>
            <person name="Javad Rahimi M."/>
            <person name="Salim K.A."/>
            <person name="Chan C.M."/>
            <person name="Lim L.B.L."/>
            <person name="Cai F."/>
            <person name="Druzhinina I.S."/>
            <person name="U'Ren J.M."/>
            <person name="Derntl C."/>
        </authorList>
    </citation>
    <scope>NUCLEOTIDE SEQUENCE</scope>
    <source>
        <strain evidence="2">TUCIM 5799</strain>
    </source>
</reference>
<proteinExistence type="predicted"/>
<feature type="region of interest" description="Disordered" evidence="1">
    <location>
        <begin position="1"/>
        <end position="89"/>
    </location>
</feature>
<evidence type="ECO:0000313" key="2">
    <source>
        <dbReference type="EMBL" id="KAI1880923.1"/>
    </source>
</evidence>
<feature type="region of interest" description="Disordered" evidence="1">
    <location>
        <begin position="384"/>
        <end position="416"/>
    </location>
</feature>
<accession>A0A9P9WX56</accession>
<feature type="compositionally biased region" description="Low complexity" evidence="1">
    <location>
        <begin position="328"/>
        <end position="337"/>
    </location>
</feature>
<dbReference type="Proteomes" id="UP000829685">
    <property type="component" value="Unassembled WGS sequence"/>
</dbReference>
<keyword evidence="3" id="KW-1185">Reference proteome</keyword>
<evidence type="ECO:0000313" key="3">
    <source>
        <dbReference type="Proteomes" id="UP000829685"/>
    </source>
</evidence>